<sequence>MEQVMWTALTDICRSEEQSINEIISMIDEKRGETNLTAAIRVFLICYYRDGLAVQGMRFGGVAEDSDFDMMAEPATGQEFPCGALVSAALESVGPARITVGAETD</sequence>
<dbReference type="Gene3D" id="1.10.3990.20">
    <property type="entry name" value="protein bp1543"/>
    <property type="match status" value="1"/>
</dbReference>
<keyword evidence="3" id="KW-1185">Reference proteome</keyword>
<dbReference type="AlphaFoldDB" id="W9GYH6"/>
<dbReference type="Pfam" id="PF13467">
    <property type="entry name" value="RHH_4"/>
    <property type="match status" value="1"/>
</dbReference>
<gene>
    <name evidence="2" type="ORF">N825_17985</name>
</gene>
<protein>
    <recommendedName>
        <fullName evidence="1">Ribbon-helix-helix domain-containing protein</fullName>
    </recommendedName>
</protein>
<dbReference type="InterPro" id="IPR027373">
    <property type="entry name" value="RHH_dom"/>
</dbReference>
<dbReference type="EMBL" id="AVFL01000026">
    <property type="protein sequence ID" value="EWY37502.1"/>
    <property type="molecule type" value="Genomic_DNA"/>
</dbReference>
<reference evidence="2 3" key="1">
    <citation type="submission" date="2013-08" db="EMBL/GenBank/DDBJ databases">
        <title>The genome sequence of Skermanella stibiiresistens.</title>
        <authorList>
            <person name="Zhu W."/>
            <person name="Wang G."/>
        </authorList>
    </citation>
    <scope>NUCLEOTIDE SEQUENCE [LARGE SCALE GENOMIC DNA]</scope>
    <source>
        <strain evidence="2 3">SB22</strain>
    </source>
</reference>
<proteinExistence type="predicted"/>
<name>W9GYH6_9PROT</name>
<evidence type="ECO:0000259" key="1">
    <source>
        <dbReference type="Pfam" id="PF13467"/>
    </source>
</evidence>
<organism evidence="2 3">
    <name type="scientific">Skermanella stibiiresistens SB22</name>
    <dbReference type="NCBI Taxonomy" id="1385369"/>
    <lineage>
        <taxon>Bacteria</taxon>
        <taxon>Pseudomonadati</taxon>
        <taxon>Pseudomonadota</taxon>
        <taxon>Alphaproteobacteria</taxon>
        <taxon>Rhodospirillales</taxon>
        <taxon>Azospirillaceae</taxon>
        <taxon>Skermanella</taxon>
    </lineage>
</organism>
<accession>W9GYH6</accession>
<feature type="domain" description="Ribbon-helix-helix" evidence="1">
    <location>
        <begin position="1"/>
        <end position="47"/>
    </location>
</feature>
<dbReference type="Proteomes" id="UP000019486">
    <property type="component" value="Unassembled WGS sequence"/>
</dbReference>
<dbReference type="InterPro" id="IPR038268">
    <property type="entry name" value="RHH_sf"/>
</dbReference>
<comment type="caution">
    <text evidence="2">The sequence shown here is derived from an EMBL/GenBank/DDBJ whole genome shotgun (WGS) entry which is preliminary data.</text>
</comment>
<evidence type="ECO:0000313" key="3">
    <source>
        <dbReference type="Proteomes" id="UP000019486"/>
    </source>
</evidence>
<evidence type="ECO:0000313" key="2">
    <source>
        <dbReference type="EMBL" id="EWY37502.1"/>
    </source>
</evidence>